<sequence>MRRTVAIAAMMIFAGLGLAVPASAYTPYPPDCSVAHPVVNGSPVAKTDVMTCTGREATQHWHLYVECFGPWLDSDATGNSVVGNGSSTASCPWGYAQGPTFVPEP</sequence>
<evidence type="ECO:0000313" key="2">
    <source>
        <dbReference type="EMBL" id="TDP97303.1"/>
    </source>
</evidence>
<proteinExistence type="predicted"/>
<keyword evidence="1" id="KW-0732">Signal</keyword>
<protein>
    <recommendedName>
        <fullName evidence="4">Secreted protein</fullName>
    </recommendedName>
</protein>
<dbReference type="EMBL" id="SNXZ01000003">
    <property type="protein sequence ID" value="TDP97303.1"/>
    <property type="molecule type" value="Genomic_DNA"/>
</dbReference>
<feature type="signal peptide" evidence="1">
    <location>
        <begin position="1"/>
        <end position="24"/>
    </location>
</feature>
<accession>A0A4R6SCH4</accession>
<dbReference type="RefSeq" id="WP_133850526.1">
    <property type="nucleotide sequence ID" value="NZ_SNXZ01000003.1"/>
</dbReference>
<organism evidence="2 3">
    <name type="scientific">Labedaea rhizosphaerae</name>
    <dbReference type="NCBI Taxonomy" id="598644"/>
    <lineage>
        <taxon>Bacteria</taxon>
        <taxon>Bacillati</taxon>
        <taxon>Actinomycetota</taxon>
        <taxon>Actinomycetes</taxon>
        <taxon>Pseudonocardiales</taxon>
        <taxon>Pseudonocardiaceae</taxon>
        <taxon>Labedaea</taxon>
    </lineage>
</organism>
<gene>
    <name evidence="2" type="ORF">EV186_103267</name>
</gene>
<keyword evidence="3" id="KW-1185">Reference proteome</keyword>
<feature type="chain" id="PRO_5020332383" description="Secreted protein" evidence="1">
    <location>
        <begin position="25"/>
        <end position="105"/>
    </location>
</feature>
<evidence type="ECO:0000313" key="3">
    <source>
        <dbReference type="Proteomes" id="UP000295444"/>
    </source>
</evidence>
<evidence type="ECO:0000256" key="1">
    <source>
        <dbReference type="SAM" id="SignalP"/>
    </source>
</evidence>
<evidence type="ECO:0008006" key="4">
    <source>
        <dbReference type="Google" id="ProtNLM"/>
    </source>
</evidence>
<name>A0A4R6SCH4_LABRH</name>
<reference evidence="2 3" key="1">
    <citation type="submission" date="2019-03" db="EMBL/GenBank/DDBJ databases">
        <title>Genomic Encyclopedia of Type Strains, Phase IV (KMG-IV): sequencing the most valuable type-strain genomes for metagenomic binning, comparative biology and taxonomic classification.</title>
        <authorList>
            <person name="Goeker M."/>
        </authorList>
    </citation>
    <scope>NUCLEOTIDE SEQUENCE [LARGE SCALE GENOMIC DNA]</scope>
    <source>
        <strain evidence="2 3">DSM 45361</strain>
    </source>
</reference>
<dbReference type="Proteomes" id="UP000295444">
    <property type="component" value="Unassembled WGS sequence"/>
</dbReference>
<dbReference type="AlphaFoldDB" id="A0A4R6SCH4"/>
<comment type="caution">
    <text evidence="2">The sequence shown here is derived from an EMBL/GenBank/DDBJ whole genome shotgun (WGS) entry which is preliminary data.</text>
</comment>